<comment type="caution">
    <text evidence="3">The sequence shown here is derived from an EMBL/GenBank/DDBJ whole genome shotgun (WGS) entry which is preliminary data.</text>
</comment>
<evidence type="ECO:0000256" key="1">
    <source>
        <dbReference type="ARBA" id="ARBA00010271"/>
    </source>
</evidence>
<dbReference type="Proteomes" id="UP000612746">
    <property type="component" value="Unassembled WGS sequence"/>
</dbReference>
<accession>A0A8H7Q826</accession>
<comment type="similarity">
    <text evidence="1">Belongs to the glycosyltransferase 47 family.</text>
</comment>
<dbReference type="AlphaFoldDB" id="A0A8H7Q826"/>
<evidence type="ECO:0000259" key="2">
    <source>
        <dbReference type="Pfam" id="PF03016"/>
    </source>
</evidence>
<sequence>MSKYKTRQIALITLSVALVLYFISFSSKSAKPSRPDPLPLVHLNDYWPSKVEQALCRPKIYVYNIPDSIQVSKHDRSTTCYHSNYKSEIMLYDSLTDPSSTFYKLYVTEDPGEAELFYIPFFGSCWLFSQCWSKHNWNWEERCGVDEAYVNPLMDYITNSYPYWNRTGGQDHFMVHPMDHTFNYYKSNDRFQPAIFLTTIGDKRGMTMPKQRYGKDIIIPSATQLLHSTNLDISQYVTADGKPKYSKVGSNTRDIMVLFRGLGEETQSTDVYSHGIRSLLFSYYQHLPHWDIADRSTNEQYAALLARTKYGLAPEGWTLDTTRVWEYIAFGVVPVIIADGIIEPFESDVDWDSFSVRIRRQDAHRMDEILESISEEEYQRKQLAVWNHGRTVGLEKDAWHYIVRDMCRIKRIVRPENLKLGY</sequence>
<gene>
    <name evidence="3" type="ORF">INT44_005215</name>
</gene>
<dbReference type="PANTHER" id="PTHR11062:SF281">
    <property type="entry name" value="EXOSTOSIN-LIKE 2"/>
    <property type="match status" value="1"/>
</dbReference>
<proteinExistence type="inferred from homology"/>
<organism evidence="3 4">
    <name type="scientific">Umbelopsis vinacea</name>
    <dbReference type="NCBI Taxonomy" id="44442"/>
    <lineage>
        <taxon>Eukaryota</taxon>
        <taxon>Fungi</taxon>
        <taxon>Fungi incertae sedis</taxon>
        <taxon>Mucoromycota</taxon>
        <taxon>Mucoromycotina</taxon>
        <taxon>Umbelopsidomycetes</taxon>
        <taxon>Umbelopsidales</taxon>
        <taxon>Umbelopsidaceae</taxon>
        <taxon>Umbelopsis</taxon>
    </lineage>
</organism>
<keyword evidence="4" id="KW-1185">Reference proteome</keyword>
<evidence type="ECO:0000313" key="4">
    <source>
        <dbReference type="Proteomes" id="UP000612746"/>
    </source>
</evidence>
<feature type="domain" description="Exostosin GT47" evidence="2">
    <location>
        <begin position="58"/>
        <end position="373"/>
    </location>
</feature>
<dbReference type="Pfam" id="PF03016">
    <property type="entry name" value="Exostosin_GT47"/>
    <property type="match status" value="1"/>
</dbReference>
<dbReference type="EMBL" id="JAEPRA010000003">
    <property type="protein sequence ID" value="KAG2187526.1"/>
    <property type="molecule type" value="Genomic_DNA"/>
</dbReference>
<dbReference type="InterPro" id="IPR040911">
    <property type="entry name" value="Exostosin_GT47"/>
</dbReference>
<dbReference type="OrthoDB" id="1924787at2759"/>
<name>A0A8H7Q826_9FUNG</name>
<reference evidence="3" key="1">
    <citation type="submission" date="2020-12" db="EMBL/GenBank/DDBJ databases">
        <title>Metabolic potential, ecology and presence of endohyphal bacteria is reflected in genomic diversity of Mucoromycotina.</title>
        <authorList>
            <person name="Muszewska A."/>
            <person name="Okrasinska A."/>
            <person name="Steczkiewicz K."/>
            <person name="Drgas O."/>
            <person name="Orlowska M."/>
            <person name="Perlinska-Lenart U."/>
            <person name="Aleksandrzak-Piekarczyk T."/>
            <person name="Szatraj K."/>
            <person name="Zielenkiewicz U."/>
            <person name="Pilsyk S."/>
            <person name="Malc E."/>
            <person name="Mieczkowski P."/>
            <person name="Kruszewska J.S."/>
            <person name="Biernat P."/>
            <person name="Pawlowska J."/>
        </authorList>
    </citation>
    <scope>NUCLEOTIDE SEQUENCE</scope>
    <source>
        <strain evidence="3">WA0000051536</strain>
    </source>
</reference>
<dbReference type="InterPro" id="IPR004263">
    <property type="entry name" value="Exostosin"/>
</dbReference>
<protein>
    <recommendedName>
        <fullName evidence="2">Exostosin GT47 domain-containing protein</fullName>
    </recommendedName>
</protein>
<dbReference type="GO" id="GO:0016757">
    <property type="term" value="F:glycosyltransferase activity"/>
    <property type="evidence" value="ECO:0007669"/>
    <property type="project" value="InterPro"/>
</dbReference>
<evidence type="ECO:0000313" key="3">
    <source>
        <dbReference type="EMBL" id="KAG2187526.1"/>
    </source>
</evidence>
<dbReference type="PANTHER" id="PTHR11062">
    <property type="entry name" value="EXOSTOSIN HEPARAN SULFATE GLYCOSYLTRANSFERASE -RELATED"/>
    <property type="match status" value="1"/>
</dbReference>